<reference evidence="1" key="1">
    <citation type="submission" date="2020-06" db="EMBL/GenBank/DDBJ databases">
        <title>WGS assembly of Ceratodon purpureus strain R40.</title>
        <authorList>
            <person name="Carey S.B."/>
            <person name="Jenkins J."/>
            <person name="Shu S."/>
            <person name="Lovell J.T."/>
            <person name="Sreedasyam A."/>
            <person name="Maumus F."/>
            <person name="Tiley G.P."/>
            <person name="Fernandez-Pozo N."/>
            <person name="Barry K."/>
            <person name="Chen C."/>
            <person name="Wang M."/>
            <person name="Lipzen A."/>
            <person name="Daum C."/>
            <person name="Saski C.A."/>
            <person name="Payton A.C."/>
            <person name="Mcbreen J.C."/>
            <person name="Conrad R.E."/>
            <person name="Kollar L.M."/>
            <person name="Olsson S."/>
            <person name="Huttunen S."/>
            <person name="Landis J.B."/>
            <person name="Wickett N.J."/>
            <person name="Johnson M.G."/>
            <person name="Rensing S.A."/>
            <person name="Grimwood J."/>
            <person name="Schmutz J."/>
            <person name="Mcdaniel S.F."/>
        </authorList>
    </citation>
    <scope>NUCLEOTIDE SEQUENCE</scope>
    <source>
        <strain evidence="1">R40</strain>
    </source>
</reference>
<name>A0A8T0J5X9_CERPU</name>
<accession>A0A8T0J5X9</accession>
<evidence type="ECO:0000313" key="1">
    <source>
        <dbReference type="EMBL" id="KAG0590997.1"/>
    </source>
</evidence>
<dbReference type="EMBL" id="CM026421">
    <property type="protein sequence ID" value="KAG0590997.1"/>
    <property type="molecule type" value="Genomic_DNA"/>
</dbReference>
<protein>
    <submittedName>
        <fullName evidence="1">Uncharacterized protein</fullName>
    </submittedName>
</protein>
<gene>
    <name evidence="1" type="ORF">KC19_1G141600</name>
</gene>
<evidence type="ECO:0000313" key="2">
    <source>
        <dbReference type="Proteomes" id="UP000822688"/>
    </source>
</evidence>
<comment type="caution">
    <text evidence="1">The sequence shown here is derived from an EMBL/GenBank/DDBJ whole genome shotgun (WGS) entry which is preliminary data.</text>
</comment>
<organism evidence="1 2">
    <name type="scientific">Ceratodon purpureus</name>
    <name type="common">Fire moss</name>
    <name type="synonym">Dicranum purpureum</name>
    <dbReference type="NCBI Taxonomy" id="3225"/>
    <lineage>
        <taxon>Eukaryota</taxon>
        <taxon>Viridiplantae</taxon>
        <taxon>Streptophyta</taxon>
        <taxon>Embryophyta</taxon>
        <taxon>Bryophyta</taxon>
        <taxon>Bryophytina</taxon>
        <taxon>Bryopsida</taxon>
        <taxon>Dicranidae</taxon>
        <taxon>Pseudoditrichales</taxon>
        <taxon>Ditrichaceae</taxon>
        <taxon>Ceratodon</taxon>
    </lineage>
</organism>
<proteinExistence type="predicted"/>
<sequence length="92" mass="10178">MLSHFPLLQITTTQLHQTTYFLLKTPSSSSSLSVELPGFRSTGDMANLPMTWLNQTDTHMIVNPTQHSATKPVKTTTGTCNPKVKMMCVSTH</sequence>
<dbReference type="Proteomes" id="UP000822688">
    <property type="component" value="Chromosome 1"/>
</dbReference>
<keyword evidence="2" id="KW-1185">Reference proteome</keyword>
<dbReference type="AlphaFoldDB" id="A0A8T0J5X9"/>